<comment type="caution">
    <text evidence="1">The sequence shown here is derived from an EMBL/GenBank/DDBJ whole genome shotgun (WGS) entry which is preliminary data.</text>
</comment>
<protein>
    <submittedName>
        <fullName evidence="1">Uncharacterized protein</fullName>
    </submittedName>
</protein>
<accession>A0A820RGT1</accession>
<evidence type="ECO:0000313" key="1">
    <source>
        <dbReference type="EMBL" id="CAF4438457.1"/>
    </source>
</evidence>
<organism evidence="1 2">
    <name type="scientific">Adineta steineri</name>
    <dbReference type="NCBI Taxonomy" id="433720"/>
    <lineage>
        <taxon>Eukaryota</taxon>
        <taxon>Metazoa</taxon>
        <taxon>Spiralia</taxon>
        <taxon>Gnathifera</taxon>
        <taxon>Rotifera</taxon>
        <taxon>Eurotatoria</taxon>
        <taxon>Bdelloidea</taxon>
        <taxon>Adinetida</taxon>
        <taxon>Adinetidae</taxon>
        <taxon>Adineta</taxon>
    </lineage>
</organism>
<sequence>MHASSILQQSMNEMQDLQAHRSFYSDPLSTTSVNNRSTVSKTLINTSFYPPLHTTVSVQPNTSILQNSFRNGGVSKADLPYRSLAQFGVLS</sequence>
<name>A0A820RGT1_9BILA</name>
<proteinExistence type="predicted"/>
<gene>
    <name evidence="1" type="ORF">OKA104_LOCUS53484</name>
</gene>
<dbReference type="Proteomes" id="UP000663881">
    <property type="component" value="Unassembled WGS sequence"/>
</dbReference>
<reference evidence="1" key="1">
    <citation type="submission" date="2021-02" db="EMBL/GenBank/DDBJ databases">
        <authorList>
            <person name="Nowell W R."/>
        </authorList>
    </citation>
    <scope>NUCLEOTIDE SEQUENCE</scope>
</reference>
<dbReference type="EMBL" id="CAJOAY010033398">
    <property type="protein sequence ID" value="CAF4438457.1"/>
    <property type="molecule type" value="Genomic_DNA"/>
</dbReference>
<dbReference type="AlphaFoldDB" id="A0A820RGT1"/>
<evidence type="ECO:0000313" key="2">
    <source>
        <dbReference type="Proteomes" id="UP000663881"/>
    </source>
</evidence>
<feature type="non-terminal residue" evidence="1">
    <location>
        <position position="1"/>
    </location>
</feature>